<comment type="similarity">
    <text evidence="2">Belongs to the NST1 family.</text>
</comment>
<feature type="compositionally biased region" description="Basic and acidic residues" evidence="8">
    <location>
        <begin position="372"/>
        <end position="389"/>
    </location>
</feature>
<dbReference type="InParanoid" id="A0A1Y1Y7L5"/>
<evidence type="ECO:0000256" key="1">
    <source>
        <dbReference type="ARBA" id="ARBA00004496"/>
    </source>
</evidence>
<feature type="coiled-coil region" evidence="7">
    <location>
        <begin position="412"/>
        <end position="452"/>
    </location>
</feature>
<dbReference type="InterPro" id="IPR025279">
    <property type="entry name" value="NST1"/>
</dbReference>
<feature type="coiled-coil region" evidence="7">
    <location>
        <begin position="264"/>
        <end position="291"/>
    </location>
</feature>
<evidence type="ECO:0000256" key="4">
    <source>
        <dbReference type="ARBA" id="ARBA00020733"/>
    </source>
</evidence>
<evidence type="ECO:0000256" key="7">
    <source>
        <dbReference type="SAM" id="Coils"/>
    </source>
</evidence>
<proteinExistence type="inferred from homology"/>
<comment type="caution">
    <text evidence="9">The sequence shown here is derived from an EMBL/GenBank/DDBJ whole genome shotgun (WGS) entry which is preliminary data.</text>
</comment>
<organism evidence="9 10">
    <name type="scientific">Basidiobolus meristosporus CBS 931.73</name>
    <dbReference type="NCBI Taxonomy" id="1314790"/>
    <lineage>
        <taxon>Eukaryota</taxon>
        <taxon>Fungi</taxon>
        <taxon>Fungi incertae sedis</taxon>
        <taxon>Zoopagomycota</taxon>
        <taxon>Entomophthoromycotina</taxon>
        <taxon>Basidiobolomycetes</taxon>
        <taxon>Basidiobolales</taxon>
        <taxon>Basidiobolaceae</taxon>
        <taxon>Basidiobolus</taxon>
    </lineage>
</organism>
<comment type="subcellular location">
    <subcellularLocation>
        <location evidence="1">Cytoplasm</location>
    </subcellularLocation>
</comment>
<feature type="compositionally biased region" description="Polar residues" evidence="8">
    <location>
        <begin position="152"/>
        <end position="174"/>
    </location>
</feature>
<gene>
    <name evidence="9" type="ORF">K493DRAFT_34472</name>
</gene>
<feature type="compositionally biased region" description="Polar residues" evidence="8">
    <location>
        <begin position="109"/>
        <end position="129"/>
    </location>
</feature>
<sequence>MTPGHNYLPDESSAQVPGFPEQQRAIIFSRDGRKCMNITIAKPPTPPSLNIEPVDIFLDTCPPPAPTSASTSTKKKKKRTKNKKKGDSTTQPDSTTVENRVDACIEMTADSSKIPTSMEMTKSISSHISTHPVHPEEGASKKKKKKHEEGQASLQQHSHPLNNFPDTSNDAIWNSDNSEERQRIRDFWLHLGEEERRALVKVEKEAVLRRMKEERDPCPCARCGQKRQALEDELEVLYDAYYDELEQYANHQQQYLACENQSDCSEEEYEVEFEEEEVVEYEDSDEEEEETEHNSAYFDLGDSLKIKGGILTVADDLIKNDGKRFLAMMERLANRSVRKEETPSVNDSRARMHHESGPPSSNISMDGEVQTDGDRSLDEGGKDDQSIDENRRMFQVFAARMFEQRVLTAYREKIAQDRQQKLLQELEEENRLQREKEERRLRKQEKKKEKRRYMILLLIIPSV</sequence>
<keyword evidence="10" id="KW-1185">Reference proteome</keyword>
<dbReference type="EMBL" id="MCFE01000225">
    <property type="protein sequence ID" value="ORX93726.1"/>
    <property type="molecule type" value="Genomic_DNA"/>
</dbReference>
<evidence type="ECO:0000256" key="2">
    <source>
        <dbReference type="ARBA" id="ARBA00007112"/>
    </source>
</evidence>
<reference evidence="9 10" key="1">
    <citation type="submission" date="2016-07" db="EMBL/GenBank/DDBJ databases">
        <title>Pervasive Adenine N6-methylation of Active Genes in Fungi.</title>
        <authorList>
            <consortium name="DOE Joint Genome Institute"/>
            <person name="Mondo S.J."/>
            <person name="Dannebaum R.O."/>
            <person name="Kuo R.C."/>
            <person name="Labutti K."/>
            <person name="Haridas S."/>
            <person name="Kuo A."/>
            <person name="Salamov A."/>
            <person name="Ahrendt S.R."/>
            <person name="Lipzen A."/>
            <person name="Sullivan W."/>
            <person name="Andreopoulos W.B."/>
            <person name="Clum A."/>
            <person name="Lindquist E."/>
            <person name="Daum C."/>
            <person name="Ramamoorthy G.K."/>
            <person name="Gryganskyi A."/>
            <person name="Culley D."/>
            <person name="Magnuson J.K."/>
            <person name="James T.Y."/>
            <person name="O'Malley M.A."/>
            <person name="Stajich J.E."/>
            <person name="Spatafora J.W."/>
            <person name="Visel A."/>
            <person name="Grigoriev I.V."/>
        </authorList>
    </citation>
    <scope>NUCLEOTIDE SEQUENCE [LARGE SCALE GENOMIC DNA]</scope>
    <source>
        <strain evidence="9 10">CBS 931.73</strain>
    </source>
</reference>
<dbReference type="Pfam" id="PF13945">
    <property type="entry name" value="NST1"/>
    <property type="match status" value="1"/>
</dbReference>
<dbReference type="STRING" id="1314790.A0A1Y1Y7L5"/>
<evidence type="ECO:0000313" key="10">
    <source>
        <dbReference type="Proteomes" id="UP000193498"/>
    </source>
</evidence>
<keyword evidence="6 7" id="KW-0175">Coiled coil</keyword>
<evidence type="ECO:0000256" key="6">
    <source>
        <dbReference type="ARBA" id="ARBA00023054"/>
    </source>
</evidence>
<feature type="compositionally biased region" description="Basic and acidic residues" evidence="8">
    <location>
        <begin position="337"/>
        <end position="356"/>
    </location>
</feature>
<evidence type="ECO:0000256" key="8">
    <source>
        <dbReference type="SAM" id="MobiDB-lite"/>
    </source>
</evidence>
<name>A0A1Y1Y7L5_9FUNG</name>
<dbReference type="Proteomes" id="UP000193498">
    <property type="component" value="Unassembled WGS sequence"/>
</dbReference>
<feature type="region of interest" description="Disordered" evidence="8">
    <location>
        <begin position="38"/>
        <end position="174"/>
    </location>
</feature>
<feature type="region of interest" description="Disordered" evidence="8">
    <location>
        <begin position="1"/>
        <end position="20"/>
    </location>
</feature>
<protein>
    <recommendedName>
        <fullName evidence="4">Stress response protein NST1</fullName>
    </recommendedName>
    <alternativeName>
        <fullName evidence="3">Stress response protein nst1</fullName>
    </alternativeName>
</protein>
<dbReference type="AlphaFoldDB" id="A0A1Y1Y7L5"/>
<accession>A0A1Y1Y7L5</accession>
<dbReference type="OrthoDB" id="21629at2759"/>
<feature type="region of interest" description="Disordered" evidence="8">
    <location>
        <begin position="336"/>
        <end position="389"/>
    </location>
</feature>
<keyword evidence="5" id="KW-0963">Cytoplasm</keyword>
<evidence type="ECO:0000256" key="5">
    <source>
        <dbReference type="ARBA" id="ARBA00022490"/>
    </source>
</evidence>
<evidence type="ECO:0000256" key="3">
    <source>
        <dbReference type="ARBA" id="ARBA00015112"/>
    </source>
</evidence>
<feature type="compositionally biased region" description="Basic residues" evidence="8">
    <location>
        <begin position="73"/>
        <end position="84"/>
    </location>
</feature>
<dbReference type="GO" id="GO:0005737">
    <property type="term" value="C:cytoplasm"/>
    <property type="evidence" value="ECO:0007669"/>
    <property type="project" value="UniProtKB-SubCell"/>
</dbReference>
<evidence type="ECO:0000313" key="9">
    <source>
        <dbReference type="EMBL" id="ORX93726.1"/>
    </source>
</evidence>